<name>A0AAE2BU42_9LAMI</name>
<evidence type="ECO:0000259" key="2">
    <source>
        <dbReference type="Pfam" id="PF03108"/>
    </source>
</evidence>
<feature type="region of interest" description="Disordered" evidence="1">
    <location>
        <begin position="136"/>
        <end position="244"/>
    </location>
</feature>
<proteinExistence type="predicted"/>
<feature type="compositionally biased region" description="Acidic residues" evidence="1">
    <location>
        <begin position="298"/>
        <end position="307"/>
    </location>
</feature>
<feature type="region of interest" description="Disordered" evidence="1">
    <location>
        <begin position="295"/>
        <end position="318"/>
    </location>
</feature>
<dbReference type="InterPro" id="IPR004332">
    <property type="entry name" value="Transposase_MuDR"/>
</dbReference>
<feature type="compositionally biased region" description="Acidic residues" evidence="1">
    <location>
        <begin position="222"/>
        <end position="231"/>
    </location>
</feature>
<accession>A0AAE2BU42</accession>
<dbReference type="Proteomes" id="UP001289374">
    <property type="component" value="Unassembled WGS sequence"/>
</dbReference>
<feature type="compositionally biased region" description="Basic and acidic residues" evidence="1">
    <location>
        <begin position="308"/>
        <end position="318"/>
    </location>
</feature>
<dbReference type="Pfam" id="PF03108">
    <property type="entry name" value="DBD_Tnp_Mut"/>
    <property type="match status" value="1"/>
</dbReference>
<feature type="compositionally biased region" description="Basic and acidic residues" evidence="1">
    <location>
        <begin position="179"/>
        <end position="189"/>
    </location>
</feature>
<gene>
    <name evidence="3" type="ORF">Sango_1261700</name>
</gene>
<feature type="compositionally biased region" description="Low complexity" evidence="1">
    <location>
        <begin position="164"/>
        <end position="177"/>
    </location>
</feature>
<dbReference type="AlphaFoldDB" id="A0AAE2BU42"/>
<comment type="caution">
    <text evidence="3">The sequence shown here is derived from an EMBL/GenBank/DDBJ whole genome shotgun (WGS) entry which is preliminary data.</text>
</comment>
<evidence type="ECO:0000313" key="4">
    <source>
        <dbReference type="Proteomes" id="UP001289374"/>
    </source>
</evidence>
<keyword evidence="4" id="KW-1185">Reference proteome</keyword>
<feature type="domain" description="Transposase MuDR plant" evidence="2">
    <location>
        <begin position="335"/>
        <end position="390"/>
    </location>
</feature>
<evidence type="ECO:0000256" key="1">
    <source>
        <dbReference type="SAM" id="MobiDB-lite"/>
    </source>
</evidence>
<feature type="compositionally biased region" description="Polar residues" evidence="1">
    <location>
        <begin position="232"/>
        <end position="244"/>
    </location>
</feature>
<organism evidence="3 4">
    <name type="scientific">Sesamum angolense</name>
    <dbReference type="NCBI Taxonomy" id="2727404"/>
    <lineage>
        <taxon>Eukaryota</taxon>
        <taxon>Viridiplantae</taxon>
        <taxon>Streptophyta</taxon>
        <taxon>Embryophyta</taxon>
        <taxon>Tracheophyta</taxon>
        <taxon>Spermatophyta</taxon>
        <taxon>Magnoliopsida</taxon>
        <taxon>eudicotyledons</taxon>
        <taxon>Gunneridae</taxon>
        <taxon>Pentapetalae</taxon>
        <taxon>asterids</taxon>
        <taxon>lamiids</taxon>
        <taxon>Lamiales</taxon>
        <taxon>Pedaliaceae</taxon>
        <taxon>Sesamum</taxon>
    </lineage>
</organism>
<reference evidence="3" key="2">
    <citation type="journal article" date="2024" name="Plant">
        <title>Genomic evolution and insights into agronomic trait innovations of Sesamum species.</title>
        <authorList>
            <person name="Miao H."/>
            <person name="Wang L."/>
            <person name="Qu L."/>
            <person name="Liu H."/>
            <person name="Sun Y."/>
            <person name="Le M."/>
            <person name="Wang Q."/>
            <person name="Wei S."/>
            <person name="Zheng Y."/>
            <person name="Lin W."/>
            <person name="Duan Y."/>
            <person name="Cao H."/>
            <person name="Xiong S."/>
            <person name="Wang X."/>
            <person name="Wei L."/>
            <person name="Li C."/>
            <person name="Ma Q."/>
            <person name="Ju M."/>
            <person name="Zhao R."/>
            <person name="Li G."/>
            <person name="Mu C."/>
            <person name="Tian Q."/>
            <person name="Mei H."/>
            <person name="Zhang T."/>
            <person name="Gao T."/>
            <person name="Zhang H."/>
        </authorList>
    </citation>
    <scope>NUCLEOTIDE SEQUENCE</scope>
    <source>
        <strain evidence="3">K16</strain>
    </source>
</reference>
<reference evidence="3" key="1">
    <citation type="submission" date="2020-06" db="EMBL/GenBank/DDBJ databases">
        <authorList>
            <person name="Li T."/>
            <person name="Hu X."/>
            <person name="Zhang T."/>
            <person name="Song X."/>
            <person name="Zhang H."/>
            <person name="Dai N."/>
            <person name="Sheng W."/>
            <person name="Hou X."/>
            <person name="Wei L."/>
        </authorList>
    </citation>
    <scope>NUCLEOTIDE SEQUENCE</scope>
    <source>
        <strain evidence="3">K16</strain>
        <tissue evidence="3">Leaf</tissue>
    </source>
</reference>
<protein>
    <recommendedName>
        <fullName evidence="2">Transposase MuDR plant domain-containing protein</fullName>
    </recommendedName>
</protein>
<sequence length="439" mass="50043">MNFYYKVPGLPLELGLRRINNECPDICICDLENQYRGLDLPIEIYVEEMDCEPIQALDQEGNVVSTQQEEEMRCLLDGVDFEDDLGFTAPRGDGERQGCEFEGVEERMNCEGQGQDQDNDGIGSVCEGIEEMMNCEGQGEQGHGGDGECQENEMDRGVRGQNVNTENYNSENFENENAQSEHLKSEHVNSDNLQSEHVNSEHVRLDKGKRKISYAENQSSSEFDDSSDEDYLQSNEASTDSETPSLVLEDLEVSSGEDIFLNKNPSKRDLMHKLRRVMKKRVKKTEKQPEVEVNENWFSDDGENDELESLHGSDNEDSLPKHELFSESTNIKTCQLKVGMKFHDAKHFRETLRDWCIRGGFDIEYVKNENVRVTAKCKIEGCNWRIHASPVMNDCFQIKSIQGAHTCARTYNNKLAKASYLAKRMESAIRAILTFQFCS</sequence>
<evidence type="ECO:0000313" key="3">
    <source>
        <dbReference type="EMBL" id="KAK4397862.1"/>
    </source>
</evidence>
<dbReference type="EMBL" id="JACGWL010000007">
    <property type="protein sequence ID" value="KAK4397862.1"/>
    <property type="molecule type" value="Genomic_DNA"/>
</dbReference>